<organism evidence="2 3">
    <name type="scientific">Aureobasidium melanogenum</name>
    <name type="common">Aureobasidium pullulans var. melanogenum</name>
    <dbReference type="NCBI Taxonomy" id="46634"/>
    <lineage>
        <taxon>Eukaryota</taxon>
        <taxon>Fungi</taxon>
        <taxon>Dikarya</taxon>
        <taxon>Ascomycota</taxon>
        <taxon>Pezizomycotina</taxon>
        <taxon>Dothideomycetes</taxon>
        <taxon>Dothideomycetidae</taxon>
        <taxon>Dothideales</taxon>
        <taxon>Saccotheciaceae</taxon>
        <taxon>Aureobasidium</taxon>
    </lineage>
</organism>
<protein>
    <submittedName>
        <fullName evidence="2">Uncharacterized protein</fullName>
    </submittedName>
</protein>
<proteinExistence type="predicted"/>
<feature type="non-terminal residue" evidence="2">
    <location>
        <position position="366"/>
    </location>
</feature>
<evidence type="ECO:0000256" key="1">
    <source>
        <dbReference type="SAM" id="MobiDB-lite"/>
    </source>
</evidence>
<accession>A0A9P8G8E3</accession>
<dbReference type="EMBL" id="JAHFYH010000134">
    <property type="protein sequence ID" value="KAH0211621.1"/>
    <property type="molecule type" value="Genomic_DNA"/>
</dbReference>
<name>A0A9P8G8E3_AURME</name>
<feature type="region of interest" description="Disordered" evidence="1">
    <location>
        <begin position="301"/>
        <end position="366"/>
    </location>
</feature>
<evidence type="ECO:0000313" key="3">
    <source>
        <dbReference type="Proteomes" id="UP000767238"/>
    </source>
</evidence>
<reference evidence="2" key="1">
    <citation type="journal article" date="2021" name="J Fungi (Basel)">
        <title>Virulence traits and population genomics of the black yeast Aureobasidium melanogenum.</title>
        <authorList>
            <person name="Cernosa A."/>
            <person name="Sun X."/>
            <person name="Gostincar C."/>
            <person name="Fang C."/>
            <person name="Gunde-Cimerman N."/>
            <person name="Song Z."/>
        </authorList>
    </citation>
    <scope>NUCLEOTIDE SEQUENCE</scope>
    <source>
        <strain evidence="2">EXF-8016</strain>
    </source>
</reference>
<reference evidence="2" key="2">
    <citation type="submission" date="2021-08" db="EMBL/GenBank/DDBJ databases">
        <authorList>
            <person name="Gostincar C."/>
            <person name="Sun X."/>
            <person name="Song Z."/>
            <person name="Gunde-Cimerman N."/>
        </authorList>
    </citation>
    <scope>NUCLEOTIDE SEQUENCE</scope>
    <source>
        <strain evidence="2">EXF-8016</strain>
    </source>
</reference>
<sequence length="366" mass="41265">LDRISVNKWRSNLVLPPDDYWKKWKNALNPGDAGGLDTALVFVDRWKDALPKSSFRIKRHEFSNTGSIFECTSHASLALLGVRTVVSYGYTKQEAFDNQHIARVSQLYQLGELDTIYKGTIESRKLIGLYEWAAKYGLFPRFDLRMSDNQPDAQYQITLAVPKWNIKAVSTAPTYVEALAAVIKTYRNSVKKDDVRIPLTPEATSARLEHLSFTTANRALRFLTEKLQPSDFRRWTKKLDTPGPQWAYRIAVEGCYNPEIPMLRKRDAHFIGTITAVVRILQRFGFELMDGFNEHLEAVKDDTARSRSSGGEEEAEIADQSRESSFKQGASDQVLAQAATPMSEDMSGDPSEYRTGTVIKGGEANP</sequence>
<gene>
    <name evidence="2" type="ORF">KCV03_g9655</name>
</gene>
<feature type="non-terminal residue" evidence="2">
    <location>
        <position position="1"/>
    </location>
</feature>
<dbReference type="Proteomes" id="UP000767238">
    <property type="component" value="Unassembled WGS sequence"/>
</dbReference>
<evidence type="ECO:0000313" key="2">
    <source>
        <dbReference type="EMBL" id="KAH0211621.1"/>
    </source>
</evidence>
<comment type="caution">
    <text evidence="2">The sequence shown here is derived from an EMBL/GenBank/DDBJ whole genome shotgun (WGS) entry which is preliminary data.</text>
</comment>
<dbReference type="AlphaFoldDB" id="A0A9P8G8E3"/>
<dbReference type="OrthoDB" id="3843823at2759"/>